<dbReference type="Gene3D" id="2.60.40.790">
    <property type="match status" value="1"/>
</dbReference>
<dbReference type="GeneID" id="100909221"/>
<dbReference type="SUPFAM" id="SSF49764">
    <property type="entry name" value="HSP20-like chaperones"/>
    <property type="match status" value="1"/>
</dbReference>
<keyword evidence="2" id="KW-1185">Reference proteome</keyword>
<organism evidence="2 3">
    <name type="scientific">Galendromus occidentalis</name>
    <name type="common">western predatory mite</name>
    <dbReference type="NCBI Taxonomy" id="34638"/>
    <lineage>
        <taxon>Eukaryota</taxon>
        <taxon>Metazoa</taxon>
        <taxon>Ecdysozoa</taxon>
        <taxon>Arthropoda</taxon>
        <taxon>Chelicerata</taxon>
        <taxon>Arachnida</taxon>
        <taxon>Acari</taxon>
        <taxon>Parasitiformes</taxon>
        <taxon>Mesostigmata</taxon>
        <taxon>Gamasina</taxon>
        <taxon>Phytoseioidea</taxon>
        <taxon>Phytoseiidae</taxon>
        <taxon>Typhlodrominae</taxon>
        <taxon>Galendromus</taxon>
    </lineage>
</organism>
<evidence type="ECO:0000313" key="2">
    <source>
        <dbReference type="Proteomes" id="UP000694867"/>
    </source>
</evidence>
<name>A0AAJ6QU72_9ACAR</name>
<sequence>MASGCLSHFEERSGRIESSTSWGSWYQTVAEVFAIVNVPAGTRAKQLDIKITPRELHVALDGVKVFGGKLYRPVRADECTWTLEEKTKVLILLAKAEYSRPANEVWPSLLEGEFRADPLVLHEMRKKIDLEKFQLENPGFDFSGAELSKKYDSAPDVEETL</sequence>
<dbReference type="PROSITE" id="PS51203">
    <property type="entry name" value="CS"/>
    <property type="match status" value="1"/>
</dbReference>
<dbReference type="Pfam" id="PF04969">
    <property type="entry name" value="CS"/>
    <property type="match status" value="1"/>
</dbReference>
<dbReference type="InterPro" id="IPR007052">
    <property type="entry name" value="CS_dom"/>
</dbReference>
<dbReference type="GO" id="GO:0006457">
    <property type="term" value="P:protein folding"/>
    <property type="evidence" value="ECO:0007669"/>
    <property type="project" value="TreeGrafter"/>
</dbReference>
<dbReference type="GO" id="GO:0005737">
    <property type="term" value="C:cytoplasm"/>
    <property type="evidence" value="ECO:0007669"/>
    <property type="project" value="TreeGrafter"/>
</dbReference>
<feature type="domain" description="CS" evidence="1">
    <location>
        <begin position="18"/>
        <end position="110"/>
    </location>
</feature>
<proteinExistence type="predicted"/>
<dbReference type="InterPro" id="IPR008978">
    <property type="entry name" value="HSP20-like_chaperone"/>
</dbReference>
<evidence type="ECO:0000259" key="1">
    <source>
        <dbReference type="PROSITE" id="PS51203"/>
    </source>
</evidence>
<dbReference type="RefSeq" id="XP_003744250.1">
    <property type="nucleotide sequence ID" value="XM_003744202.1"/>
</dbReference>
<gene>
    <name evidence="3" type="primary">LOC100909221</name>
</gene>
<accession>A0AAJ6QU72</accession>
<dbReference type="Proteomes" id="UP000694867">
    <property type="component" value="Unplaced"/>
</dbReference>
<dbReference type="KEGG" id="goe:100909221"/>
<dbReference type="AlphaFoldDB" id="A0AAJ6QU72"/>
<protein>
    <submittedName>
        <fullName evidence="3">NudC domain-containing protein 2</fullName>
    </submittedName>
</protein>
<reference evidence="3" key="1">
    <citation type="submission" date="2025-08" db="UniProtKB">
        <authorList>
            <consortium name="RefSeq"/>
        </authorList>
    </citation>
    <scope>IDENTIFICATION</scope>
</reference>
<dbReference type="PANTHER" id="PTHR12356">
    <property type="entry name" value="NUCLEAR MOVEMENT PROTEIN NUDC"/>
    <property type="match status" value="1"/>
</dbReference>
<dbReference type="Gene3D" id="1.20.5.740">
    <property type="entry name" value="Single helix bin"/>
    <property type="match status" value="1"/>
</dbReference>
<dbReference type="InterPro" id="IPR037898">
    <property type="entry name" value="NudC_fam"/>
</dbReference>
<evidence type="ECO:0000313" key="3">
    <source>
        <dbReference type="RefSeq" id="XP_003744250.1"/>
    </source>
</evidence>
<dbReference type="PANTHER" id="PTHR12356:SF18">
    <property type="entry name" value="NUDC DOMAIN-CONTAINING PROTEIN 2"/>
    <property type="match status" value="1"/>
</dbReference>
<dbReference type="GO" id="GO:0051082">
    <property type="term" value="F:unfolded protein binding"/>
    <property type="evidence" value="ECO:0007669"/>
    <property type="project" value="TreeGrafter"/>
</dbReference>